<evidence type="ECO:0000259" key="2">
    <source>
        <dbReference type="Pfam" id="PF13439"/>
    </source>
</evidence>
<dbReference type="Pfam" id="PF13439">
    <property type="entry name" value="Glyco_transf_4"/>
    <property type="match status" value="1"/>
</dbReference>
<dbReference type="Proteomes" id="UP000436803">
    <property type="component" value="Unassembled WGS sequence"/>
</dbReference>
<gene>
    <name evidence="4" type="ORF">F2Z29_03020</name>
    <name evidence="3" type="ORF">F3B44_12320</name>
    <name evidence="5" type="ORF">NXW39_09810</name>
</gene>
<dbReference type="InterPro" id="IPR001296">
    <property type="entry name" value="Glyco_trans_1"/>
</dbReference>
<sequence length="413" mass="47875">MKNKRVVWLINQYAMPPQYESRLRTIKFAHYLKAKGYDVTVFASSIMHNMGIDLIDGKEACIECDYDDLHFVHIRSLNYHTNGIARIISSIQFNVRLLKLWNKFRKPDIVVQTATVPFGNILSRQAKKSKAKYIVEVLDLWPNSLVELDMAKPSNPIIKYLYHLEYKQYQAADVLVFSQEGGADYLADRGWYTDQGGKLIREKVHYINNGVDLNDFDVFRANNILEDEDLQNDAFKKIIYIGSIRYANNLASLIDAAKQLQIFEDVKFLVYGDGDDRSKLEQRLKDEKITNVIFKQKWIAPKYVPYILSKSYINILNYKAGHFGTYGGSQSKMFQYMASGRPICCNLEMMYCPIKCNNIGIAKAFKDSNEYAEAIRYLLTLPEVQYKEMCKRARKAAEKFDYSVLTDKLIKLF</sequence>
<dbReference type="GO" id="GO:0016757">
    <property type="term" value="F:glycosyltransferase activity"/>
    <property type="evidence" value="ECO:0007669"/>
    <property type="project" value="InterPro"/>
</dbReference>
<dbReference type="CDD" id="cd03794">
    <property type="entry name" value="GT4_WbuB-like"/>
    <property type="match status" value="1"/>
</dbReference>
<dbReference type="EMBL" id="VWAW01000002">
    <property type="protein sequence ID" value="KAA5177901.1"/>
    <property type="molecule type" value="Genomic_DNA"/>
</dbReference>
<reference evidence="6 7" key="1">
    <citation type="journal article" date="2019" name="Nat. Med.">
        <title>A library of human gut bacterial isolates paired with longitudinal multiomics data enables mechanistic microbiome research.</title>
        <authorList>
            <person name="Poyet M."/>
            <person name="Groussin M."/>
            <person name="Gibbons S.M."/>
            <person name="Avila-Pacheco J."/>
            <person name="Jiang X."/>
            <person name="Kearney S.M."/>
            <person name="Perrotta A.R."/>
            <person name="Berdy B."/>
            <person name="Zhao S."/>
            <person name="Lieberman T.D."/>
            <person name="Swanson P.K."/>
            <person name="Smith M."/>
            <person name="Roesemann S."/>
            <person name="Alexander J.E."/>
            <person name="Rich S.A."/>
            <person name="Livny J."/>
            <person name="Vlamakis H."/>
            <person name="Clish C."/>
            <person name="Bullock K."/>
            <person name="Deik A."/>
            <person name="Scott J."/>
            <person name="Pierce K.A."/>
            <person name="Xavier R.J."/>
            <person name="Alm E.J."/>
        </authorList>
    </citation>
    <scope>NUCLEOTIDE SEQUENCE [LARGE SCALE GENOMIC DNA]</scope>
    <source>
        <strain evidence="3 7">BIOML-A106</strain>
        <strain evidence="4 6">BIOML-A7</strain>
    </source>
</reference>
<dbReference type="AlphaFoldDB" id="A0A5M5PIS5"/>
<dbReference type="PANTHER" id="PTHR12526:SF622">
    <property type="entry name" value="GLYCOSYLTRANSFERASE (GROUP I)"/>
    <property type="match status" value="1"/>
</dbReference>
<evidence type="ECO:0000313" key="3">
    <source>
        <dbReference type="EMBL" id="KAA4752144.1"/>
    </source>
</evidence>
<dbReference type="EMBL" id="CP103070">
    <property type="protein sequence ID" value="UVO91842.1"/>
    <property type="molecule type" value="Genomic_DNA"/>
</dbReference>
<accession>A0A5M5PIS5</accession>
<protein>
    <submittedName>
        <fullName evidence="3">Glycosyltransferase family 4 protein</fullName>
    </submittedName>
</protein>
<dbReference type="PANTHER" id="PTHR12526">
    <property type="entry name" value="GLYCOSYLTRANSFERASE"/>
    <property type="match status" value="1"/>
</dbReference>
<evidence type="ECO:0000313" key="7">
    <source>
        <dbReference type="Proteomes" id="UP000479773"/>
    </source>
</evidence>
<organism evidence="3 7">
    <name type="scientific">Bacteroides fragilis</name>
    <dbReference type="NCBI Taxonomy" id="817"/>
    <lineage>
        <taxon>Bacteria</taxon>
        <taxon>Pseudomonadati</taxon>
        <taxon>Bacteroidota</taxon>
        <taxon>Bacteroidia</taxon>
        <taxon>Bacteroidales</taxon>
        <taxon>Bacteroidaceae</taxon>
        <taxon>Bacteroides</taxon>
    </lineage>
</organism>
<dbReference type="InterPro" id="IPR028098">
    <property type="entry name" value="Glyco_trans_4-like_N"/>
</dbReference>
<dbReference type="Pfam" id="PF00534">
    <property type="entry name" value="Glycos_transf_1"/>
    <property type="match status" value="1"/>
</dbReference>
<dbReference type="Proteomes" id="UP000479773">
    <property type="component" value="Unassembled WGS sequence"/>
</dbReference>
<dbReference type="Gene3D" id="3.40.50.2000">
    <property type="entry name" value="Glycogen Phosphorylase B"/>
    <property type="match status" value="2"/>
</dbReference>
<dbReference type="Proteomes" id="UP001058403">
    <property type="component" value="Chromosome"/>
</dbReference>
<evidence type="ECO:0000259" key="1">
    <source>
        <dbReference type="Pfam" id="PF00534"/>
    </source>
</evidence>
<keyword evidence="3" id="KW-0808">Transferase</keyword>
<dbReference type="SUPFAM" id="SSF53756">
    <property type="entry name" value="UDP-Glycosyltransferase/glycogen phosphorylase"/>
    <property type="match status" value="1"/>
</dbReference>
<proteinExistence type="predicted"/>
<feature type="domain" description="Glycosyl transferase family 1" evidence="1">
    <location>
        <begin position="232"/>
        <end position="399"/>
    </location>
</feature>
<evidence type="ECO:0000313" key="5">
    <source>
        <dbReference type="EMBL" id="UVO91842.1"/>
    </source>
</evidence>
<feature type="domain" description="Glycosyltransferase subfamily 4-like N-terminal" evidence="2">
    <location>
        <begin position="27"/>
        <end position="214"/>
    </location>
</feature>
<reference evidence="5" key="2">
    <citation type="submission" date="2022-08" db="EMBL/GenBank/DDBJ databases">
        <title>Genome Sequencing of Bacteroides fragilis Group Isolates with Nanopore Technology.</title>
        <authorList>
            <person name="Tisza M.J."/>
            <person name="Smith D."/>
            <person name="Dekker J.P."/>
        </authorList>
    </citation>
    <scope>NUCLEOTIDE SEQUENCE</scope>
    <source>
        <strain evidence="5">BFG-49</strain>
    </source>
</reference>
<evidence type="ECO:0000313" key="4">
    <source>
        <dbReference type="EMBL" id="KAA5177901.1"/>
    </source>
</evidence>
<evidence type="ECO:0000313" key="6">
    <source>
        <dbReference type="Proteomes" id="UP000436803"/>
    </source>
</evidence>
<name>A0A5M5PIS5_BACFG</name>
<dbReference type="EMBL" id="VWEQ01000010">
    <property type="protein sequence ID" value="KAA4752144.1"/>
    <property type="molecule type" value="Genomic_DNA"/>
</dbReference>
<dbReference type="RefSeq" id="WP_005816568.1">
    <property type="nucleotide sequence ID" value="NZ_CAXSVT010000001.1"/>
</dbReference>